<comment type="caution">
    <text evidence="1">The sequence shown here is derived from an EMBL/GenBank/DDBJ whole genome shotgun (WGS) entry which is preliminary data.</text>
</comment>
<evidence type="ECO:0008006" key="3">
    <source>
        <dbReference type="Google" id="ProtNLM"/>
    </source>
</evidence>
<evidence type="ECO:0000313" key="1">
    <source>
        <dbReference type="EMBL" id="ROR73353.1"/>
    </source>
</evidence>
<dbReference type="OrthoDB" id="5214184at2"/>
<evidence type="ECO:0000313" key="2">
    <source>
        <dbReference type="Proteomes" id="UP000280668"/>
    </source>
</evidence>
<dbReference type="RefSeq" id="WP_123303785.1">
    <property type="nucleotide sequence ID" value="NZ_RKHK01000001.1"/>
</dbReference>
<proteinExistence type="predicted"/>
<protein>
    <recommendedName>
        <fullName evidence="3">Ribosomally synthesized peptide with SipW-like signal peptide</fullName>
    </recommendedName>
</protein>
<dbReference type="Proteomes" id="UP000280668">
    <property type="component" value="Unassembled WGS sequence"/>
</dbReference>
<name>A0A3N2BDM3_9MICO</name>
<accession>A0A3N2BDM3</accession>
<reference evidence="1 2" key="1">
    <citation type="submission" date="2018-11" db="EMBL/GenBank/DDBJ databases">
        <title>Sequencing the genomes of 1000 actinobacteria strains.</title>
        <authorList>
            <person name="Klenk H.-P."/>
        </authorList>
    </citation>
    <scope>NUCLEOTIDE SEQUENCE [LARGE SCALE GENOMIC DNA]</scope>
    <source>
        <strain evidence="1 2">DSM 11294</strain>
    </source>
</reference>
<keyword evidence="2" id="KW-1185">Reference proteome</keyword>
<gene>
    <name evidence="1" type="ORF">EDD31_1730</name>
</gene>
<dbReference type="AlphaFoldDB" id="A0A3N2BDM3"/>
<organism evidence="1 2">
    <name type="scientific">Bogoriella caseilytica</name>
    <dbReference type="NCBI Taxonomy" id="56055"/>
    <lineage>
        <taxon>Bacteria</taxon>
        <taxon>Bacillati</taxon>
        <taxon>Actinomycetota</taxon>
        <taxon>Actinomycetes</taxon>
        <taxon>Micrococcales</taxon>
        <taxon>Bogoriellaceae</taxon>
        <taxon>Bogoriella</taxon>
    </lineage>
</organism>
<dbReference type="EMBL" id="RKHK01000001">
    <property type="protein sequence ID" value="ROR73353.1"/>
    <property type="molecule type" value="Genomic_DNA"/>
</dbReference>
<sequence>MLRRSVLSIAVAVLLVAAGGTLAHAWWRVSQPAADVALQTSDFRVHAQWNEEPTLTNLFPGDARTATAQVSLDSAAQWQYRVDYASSGPLAPYLTAVWFPNTQCSGTPHAMGQTNPALLTGGTATEICVRFSLSNTAPSRVQGTPADVTVTVTAEQRR</sequence>